<reference evidence="1 2" key="1">
    <citation type="journal article" date="2016" name="Nat. Commun.">
        <title>Thousands of microbial genomes shed light on interconnected biogeochemical processes in an aquifer system.</title>
        <authorList>
            <person name="Anantharaman K."/>
            <person name="Brown C.T."/>
            <person name="Hug L.A."/>
            <person name="Sharon I."/>
            <person name="Castelle C.J."/>
            <person name="Probst A.J."/>
            <person name="Thomas B.C."/>
            <person name="Singh A."/>
            <person name="Wilkins M.J."/>
            <person name="Karaoz U."/>
            <person name="Brodie E.L."/>
            <person name="Williams K.H."/>
            <person name="Hubbard S.S."/>
            <person name="Banfield J.F."/>
        </authorList>
    </citation>
    <scope>NUCLEOTIDE SEQUENCE [LARGE SCALE GENOMIC DNA]</scope>
</reference>
<dbReference type="EMBL" id="MFIQ01000025">
    <property type="protein sequence ID" value="OGF93277.1"/>
    <property type="molecule type" value="Genomic_DNA"/>
</dbReference>
<comment type="caution">
    <text evidence="1">The sequence shown here is derived from an EMBL/GenBank/DDBJ whole genome shotgun (WGS) entry which is preliminary data.</text>
</comment>
<name>A0A1F5XZ88_9BACT</name>
<dbReference type="STRING" id="1798364.A3G54_00835"/>
<organism evidence="1 2">
    <name type="scientific">Candidatus Giovannonibacteria bacterium RIFCSPLOWO2_12_FULL_44_15</name>
    <dbReference type="NCBI Taxonomy" id="1798364"/>
    <lineage>
        <taxon>Bacteria</taxon>
        <taxon>Candidatus Giovannoniibacteriota</taxon>
    </lineage>
</organism>
<evidence type="ECO:0008006" key="3">
    <source>
        <dbReference type="Google" id="ProtNLM"/>
    </source>
</evidence>
<evidence type="ECO:0000313" key="1">
    <source>
        <dbReference type="EMBL" id="OGF93277.1"/>
    </source>
</evidence>
<proteinExistence type="predicted"/>
<gene>
    <name evidence="1" type="ORF">A3G54_00835</name>
</gene>
<dbReference type="AlphaFoldDB" id="A0A1F5XZ88"/>
<accession>A0A1F5XZ88</accession>
<evidence type="ECO:0000313" key="2">
    <source>
        <dbReference type="Proteomes" id="UP000178894"/>
    </source>
</evidence>
<sequence length="203" mass="24066">MDKLKVITIQKELVKRRFVVFSVKDFARIFKVKDKTARAFLSYNSKKGVFSRIKRGAYIYSANPPIKFEIANYLWKPSYISFETALSYYGVIPETVYTITSATTNPTKEFNFENQIYKYYQIKKKVFFGYKPIKIRDSTILIADKEKALLDYLYLLSLKKQQINERLDLTKIDKRKLGRYVNFFKRSVRKNRALIDLIKSLNI</sequence>
<dbReference type="Proteomes" id="UP000178894">
    <property type="component" value="Unassembled WGS sequence"/>
</dbReference>
<protein>
    <recommendedName>
        <fullName evidence="3">AbiEi antitoxin C-terminal domain-containing protein</fullName>
    </recommendedName>
</protein>